<evidence type="ECO:0000313" key="11">
    <source>
        <dbReference type="Proteomes" id="UP000474042"/>
    </source>
</evidence>
<gene>
    <name evidence="8" type="ORF">CBU02nite_24350</name>
    <name evidence="9" type="ORF">GND98_017400</name>
</gene>
<evidence type="ECO:0000256" key="1">
    <source>
        <dbReference type="ARBA" id="ARBA00001936"/>
    </source>
</evidence>
<evidence type="ECO:0000313" key="8">
    <source>
        <dbReference type="EMBL" id="GEQ21929.1"/>
    </source>
</evidence>
<comment type="similarity">
    <text evidence="2">Belongs to the peptidase M20 family.</text>
</comment>
<comment type="caution">
    <text evidence="8">The sequence shown here is derived from an EMBL/GenBank/DDBJ whole genome shotgun (WGS) entry which is preliminary data.</text>
</comment>
<dbReference type="Gene3D" id="3.40.630.10">
    <property type="entry name" value="Zn peptidases"/>
    <property type="match status" value="1"/>
</dbReference>
<dbReference type="GO" id="GO:0016813">
    <property type="term" value="F:hydrolase activity, acting on carbon-nitrogen (but not peptide) bonds, in linear amidines"/>
    <property type="evidence" value="ECO:0007669"/>
    <property type="project" value="InterPro"/>
</dbReference>
<dbReference type="SUPFAM" id="SSF55031">
    <property type="entry name" value="Bacterial exopeptidase dimerisation domain"/>
    <property type="match status" value="1"/>
</dbReference>
<reference evidence="9 11" key="2">
    <citation type="submission" date="2020-01" db="EMBL/GenBank/DDBJ databases">
        <title>Genome sequence of a 1,3-propanediol producer, Clostridium butyricum S3.</title>
        <authorList>
            <person name="Zhou J."/>
        </authorList>
    </citation>
    <scope>NUCLEOTIDE SEQUENCE [LARGE SCALE GENOMIC DNA]</scope>
    <source>
        <strain evidence="9 11">S3</strain>
    </source>
</reference>
<evidence type="ECO:0000256" key="4">
    <source>
        <dbReference type="ARBA" id="ARBA00022723"/>
    </source>
</evidence>
<dbReference type="SUPFAM" id="SSF53187">
    <property type="entry name" value="Zn-dependent exopeptidases"/>
    <property type="match status" value="1"/>
</dbReference>
<dbReference type="InterPro" id="IPR036264">
    <property type="entry name" value="Bact_exopeptidase_dim_dom"/>
</dbReference>
<evidence type="ECO:0000256" key="7">
    <source>
        <dbReference type="PIRSR" id="PIRSR001235-1"/>
    </source>
</evidence>
<dbReference type="PANTHER" id="PTHR32494:SF19">
    <property type="entry name" value="ALLANTOATE DEIMINASE-RELATED"/>
    <property type="match status" value="1"/>
</dbReference>
<proteinExistence type="inferred from homology"/>
<dbReference type="InterPro" id="IPR002933">
    <property type="entry name" value="Peptidase_M20"/>
</dbReference>
<comment type="cofactor">
    <cofactor evidence="7">
        <name>Zn(2+)</name>
        <dbReference type="ChEBI" id="CHEBI:29105"/>
    </cofactor>
    <text evidence="7">Binds 2 Zn(2+) ions per subunit.</text>
</comment>
<feature type="binding site" evidence="7">
    <location>
        <position position="193"/>
    </location>
    <ligand>
        <name>Zn(2+)</name>
        <dbReference type="ChEBI" id="CHEBI:29105"/>
        <label>1</label>
    </ligand>
</feature>
<dbReference type="NCBIfam" id="TIGR01879">
    <property type="entry name" value="hydantase"/>
    <property type="match status" value="1"/>
</dbReference>
<dbReference type="Proteomes" id="UP000474042">
    <property type="component" value="Unassembled WGS sequence"/>
</dbReference>
<dbReference type="Pfam" id="PF01546">
    <property type="entry name" value="Peptidase_M20"/>
    <property type="match status" value="1"/>
</dbReference>
<reference evidence="8 10" key="1">
    <citation type="submission" date="2019-07" db="EMBL/GenBank/DDBJ databases">
        <title>Whole genome shotgun sequence of Clostridium butyricum NBRC 3858.</title>
        <authorList>
            <person name="Hosoyama A."/>
            <person name="Uohara A."/>
            <person name="Ohji S."/>
            <person name="Ichikawa N."/>
        </authorList>
    </citation>
    <scope>NUCLEOTIDE SEQUENCE [LARGE SCALE GENOMIC DNA]</scope>
    <source>
        <strain evidence="8 10">NBRC 3858</strain>
    </source>
</reference>
<dbReference type="InterPro" id="IPR010158">
    <property type="entry name" value="Amidase_Cbmase"/>
</dbReference>
<keyword evidence="4 7" id="KW-0479">Metal-binding</keyword>
<comment type="subunit">
    <text evidence="3">Homodimer.</text>
</comment>
<feature type="binding site" evidence="7">
    <location>
        <position position="128"/>
    </location>
    <ligand>
        <name>Zn(2+)</name>
        <dbReference type="ChEBI" id="CHEBI:29105"/>
        <label>2</label>
    </ligand>
</feature>
<feature type="binding site" evidence="7">
    <location>
        <position position="82"/>
    </location>
    <ligand>
        <name>Zn(2+)</name>
        <dbReference type="ChEBI" id="CHEBI:29105"/>
        <label>1</label>
    </ligand>
</feature>
<keyword evidence="7" id="KW-0862">Zinc</keyword>
<organism evidence="8 10">
    <name type="scientific">Clostridium butyricum</name>
    <dbReference type="NCBI Taxonomy" id="1492"/>
    <lineage>
        <taxon>Bacteria</taxon>
        <taxon>Bacillati</taxon>
        <taxon>Bacillota</taxon>
        <taxon>Clostridia</taxon>
        <taxon>Eubacteriales</taxon>
        <taxon>Clostridiaceae</taxon>
        <taxon>Clostridium</taxon>
    </lineage>
</organism>
<evidence type="ECO:0000256" key="6">
    <source>
        <dbReference type="ARBA" id="ARBA00023211"/>
    </source>
</evidence>
<dbReference type="CDD" id="cd03884">
    <property type="entry name" value="M20_bAS"/>
    <property type="match status" value="1"/>
</dbReference>
<dbReference type="NCBIfam" id="NF006771">
    <property type="entry name" value="PRK09290.1-5"/>
    <property type="match status" value="1"/>
</dbReference>
<dbReference type="EMBL" id="BKBC01000036">
    <property type="protein sequence ID" value="GEQ21929.1"/>
    <property type="molecule type" value="Genomic_DNA"/>
</dbReference>
<dbReference type="Gene3D" id="3.30.70.360">
    <property type="match status" value="1"/>
</dbReference>
<dbReference type="PIRSF" id="PIRSF001235">
    <property type="entry name" value="Amidase_carbamoylase"/>
    <property type="match status" value="1"/>
</dbReference>
<name>A0A512TNT0_CLOBU</name>
<evidence type="ECO:0000313" key="9">
    <source>
        <dbReference type="EMBL" id="NAS19580.1"/>
    </source>
</evidence>
<evidence type="ECO:0000256" key="3">
    <source>
        <dbReference type="ARBA" id="ARBA00011738"/>
    </source>
</evidence>
<dbReference type="EC" id="3.5.-.-" evidence="9"/>
<dbReference type="RefSeq" id="WP_035766946.1">
    <property type="nucleotide sequence ID" value="NZ_BKBC01000036.1"/>
</dbReference>
<comment type="cofactor">
    <cofactor evidence="1">
        <name>Mn(2+)</name>
        <dbReference type="ChEBI" id="CHEBI:29035"/>
    </cofactor>
</comment>
<dbReference type="GO" id="GO:0046872">
    <property type="term" value="F:metal ion binding"/>
    <property type="evidence" value="ECO:0007669"/>
    <property type="project" value="UniProtKB-KW"/>
</dbReference>
<evidence type="ECO:0000256" key="2">
    <source>
        <dbReference type="ARBA" id="ARBA00006153"/>
    </source>
</evidence>
<feature type="binding site" evidence="7">
    <location>
        <position position="386"/>
    </location>
    <ligand>
        <name>Zn(2+)</name>
        <dbReference type="ChEBI" id="CHEBI:29105"/>
        <label>2</label>
    </ligand>
</feature>
<dbReference type="AlphaFoldDB" id="A0A512TNT0"/>
<feature type="binding site" evidence="7">
    <location>
        <position position="93"/>
    </location>
    <ligand>
        <name>Zn(2+)</name>
        <dbReference type="ChEBI" id="CHEBI:29105"/>
        <label>2</label>
    </ligand>
</feature>
<keyword evidence="6" id="KW-0464">Manganese</keyword>
<evidence type="ECO:0000313" key="10">
    <source>
        <dbReference type="Proteomes" id="UP000321089"/>
    </source>
</evidence>
<dbReference type="Proteomes" id="UP000321089">
    <property type="component" value="Unassembled WGS sequence"/>
</dbReference>
<keyword evidence="5 8" id="KW-0378">Hydrolase</keyword>
<accession>A0A512TNT0</accession>
<protein>
    <submittedName>
        <fullName evidence="9">Hydantoinase/carbamoylase family amidase</fullName>
        <ecNumber evidence="9">3.5.-.-</ecNumber>
    </submittedName>
    <submittedName>
        <fullName evidence="8">Zn-dependent hydrolase</fullName>
    </submittedName>
</protein>
<feature type="binding site" evidence="7">
    <location>
        <position position="93"/>
    </location>
    <ligand>
        <name>Zn(2+)</name>
        <dbReference type="ChEBI" id="CHEBI:29105"/>
        <label>1</label>
    </ligand>
</feature>
<dbReference type="PANTHER" id="PTHR32494">
    <property type="entry name" value="ALLANTOATE DEIMINASE-RELATED"/>
    <property type="match status" value="1"/>
</dbReference>
<sequence length="414" mass="46142">MFKKADYKNIKRYLEDIDTFNSTPDFGTTRVLFMEEELKARKYVKNEMNKIGLEVSEDAMGNIFGILRGEDSSLSPVWTGSHIDTVLNAGMFDGMAGVVSGMEALRIIKESNLNFKRDIKVIVYTSEEPTRFGLSCLGSRAMAGELTLEDIENLKDKDGKSLSQVLRDLGYNLEEFNNVKVKKGDVFAAVELHIEQGGVLEHLNLPIGIVHTIEAPTNFDVFVKGKQSHAGGTPMNLRKDAFLACCDISLELERLAKESLSEDTVATVGVVDIIPNAANVISGDVHFTMDIRDSDYDIKCDLINKLKEFIKEVEKQRMVEITLNMINDDIPTKSDEQIVELLENICNSKDIHYKKMVSGAYHDSMMVGKFAPVSMIFVPSKDGVSHSPDEWTEFEDIALGTDILAETLFTLANS</sequence>
<evidence type="ECO:0000256" key="5">
    <source>
        <dbReference type="ARBA" id="ARBA00022801"/>
    </source>
</evidence>
<dbReference type="EMBL" id="WOFV02000083">
    <property type="protein sequence ID" value="NAS19580.1"/>
    <property type="molecule type" value="Genomic_DNA"/>
</dbReference>